<dbReference type="Gene3D" id="2.30.30.850">
    <property type="match status" value="1"/>
</dbReference>
<evidence type="ECO:0000313" key="1">
    <source>
        <dbReference type="EMBL" id="KAJ8657619.1"/>
    </source>
</evidence>
<name>A0AAD7XUL9_9FUNG</name>
<dbReference type="Proteomes" id="UP001234581">
    <property type="component" value="Unassembled WGS sequence"/>
</dbReference>
<organism evidence="1 2">
    <name type="scientific">Lichtheimia ornata</name>
    <dbReference type="NCBI Taxonomy" id="688661"/>
    <lineage>
        <taxon>Eukaryota</taxon>
        <taxon>Fungi</taxon>
        <taxon>Fungi incertae sedis</taxon>
        <taxon>Mucoromycota</taxon>
        <taxon>Mucoromycotina</taxon>
        <taxon>Mucoromycetes</taxon>
        <taxon>Mucorales</taxon>
        <taxon>Lichtheimiaceae</taxon>
        <taxon>Lichtheimia</taxon>
    </lineage>
</organism>
<accession>A0AAD7XUL9</accession>
<dbReference type="GeneID" id="83214095"/>
<evidence type="ECO:0000313" key="2">
    <source>
        <dbReference type="Proteomes" id="UP001234581"/>
    </source>
</evidence>
<dbReference type="EMBL" id="JARTCD010000030">
    <property type="protein sequence ID" value="KAJ8657619.1"/>
    <property type="molecule type" value="Genomic_DNA"/>
</dbReference>
<dbReference type="RefSeq" id="XP_058342532.1">
    <property type="nucleotide sequence ID" value="XM_058486710.1"/>
</dbReference>
<protein>
    <submittedName>
        <fullName evidence="1">Uncharacterized protein</fullName>
    </submittedName>
</protein>
<keyword evidence="2" id="KW-1185">Reference proteome</keyword>
<reference evidence="1 2" key="1">
    <citation type="submission" date="2023-03" db="EMBL/GenBank/DDBJ databases">
        <title>Genome sequence of Lichtheimia ornata CBS 291.66.</title>
        <authorList>
            <person name="Mohabir J.T."/>
            <person name="Shea T.P."/>
            <person name="Kurbessoian T."/>
            <person name="Berby B."/>
            <person name="Fontaine J."/>
            <person name="Livny J."/>
            <person name="Gnirke A."/>
            <person name="Stajich J.E."/>
            <person name="Cuomo C.A."/>
        </authorList>
    </citation>
    <scope>NUCLEOTIDE SEQUENCE [LARGE SCALE GENOMIC DNA]</scope>
    <source>
        <strain evidence="1">CBS 291.66</strain>
    </source>
</reference>
<dbReference type="AlphaFoldDB" id="A0AAD7XUL9"/>
<gene>
    <name evidence="1" type="ORF">O0I10_006684</name>
</gene>
<proteinExistence type="predicted"/>
<sequence>MKPQVFNVGDYVLLRHENKFSLEYNWKGPYRILARNLDTHVYQIQDMQSNTYASWVHTDRLRPIHLHSSPPTQPWYDPTSSRANIRQQLSTLTPHKILFEDDQQFREGILSQDQAFNT</sequence>
<comment type="caution">
    <text evidence="1">The sequence shown here is derived from an EMBL/GenBank/DDBJ whole genome shotgun (WGS) entry which is preliminary data.</text>
</comment>